<dbReference type="SMART" id="SM00862">
    <property type="entry name" value="Trans_reg_C"/>
    <property type="match status" value="1"/>
</dbReference>
<dbReference type="InterPro" id="IPR001789">
    <property type="entry name" value="Sig_transdc_resp-reg_receiver"/>
</dbReference>
<evidence type="ECO:0000313" key="10">
    <source>
        <dbReference type="EMBL" id="MBE0370483.1"/>
    </source>
</evidence>
<dbReference type="Pfam" id="PF00072">
    <property type="entry name" value="Response_reg"/>
    <property type="match status" value="1"/>
</dbReference>
<evidence type="ECO:0000256" key="4">
    <source>
        <dbReference type="ARBA" id="ARBA00023125"/>
    </source>
</evidence>
<dbReference type="Proteomes" id="UP000615755">
    <property type="component" value="Unassembled WGS sequence"/>
</dbReference>
<dbReference type="SMART" id="SM00448">
    <property type="entry name" value="REC"/>
    <property type="match status" value="1"/>
</dbReference>
<accession>A0ABR9EHK2</accession>
<organism evidence="10 11">
    <name type="scientific">Pseudoalteromonas aurantia 208</name>
    <dbReference type="NCBI Taxonomy" id="1314867"/>
    <lineage>
        <taxon>Bacteria</taxon>
        <taxon>Pseudomonadati</taxon>
        <taxon>Pseudomonadota</taxon>
        <taxon>Gammaproteobacteria</taxon>
        <taxon>Alteromonadales</taxon>
        <taxon>Pseudoalteromonadaceae</taxon>
        <taxon>Pseudoalteromonas</taxon>
    </lineage>
</organism>
<keyword evidence="5" id="KW-0804">Transcription</keyword>
<dbReference type="CDD" id="cd00383">
    <property type="entry name" value="trans_reg_C"/>
    <property type="match status" value="1"/>
</dbReference>
<dbReference type="InterPro" id="IPR016032">
    <property type="entry name" value="Sig_transdc_resp-reg_C-effctor"/>
</dbReference>
<sequence length="227" mass="25360">MANSLKILIVEDHSDISHNIADYFQLHGAVTDFAINGEQAIELALGEYYDCIVLDIMLPKSNGLEVCSALRANATRHIPIIMLTARDTLEDKLVGFNMGADDYLTKPFALEELWARCNALSQRHLLNCTHTLQVGPVSLNKQTQQVVRDGQAIMLQPIPLQILTVLLEAHPRAVSRSELCDKIWGDEHTDSDALRSHVYQLRKVLDRPFDKPVIKTLHGVGFALDSL</sequence>
<feature type="domain" description="Response regulatory" evidence="8">
    <location>
        <begin position="6"/>
        <end position="121"/>
    </location>
</feature>
<reference evidence="10 11" key="1">
    <citation type="submission" date="2015-03" db="EMBL/GenBank/DDBJ databases">
        <title>Genome sequence of Pseudoalteromonas aurantia.</title>
        <authorList>
            <person name="Xie B.-B."/>
            <person name="Rong J.-C."/>
            <person name="Qin Q.-L."/>
            <person name="Zhang Y.-Z."/>
        </authorList>
    </citation>
    <scope>NUCLEOTIDE SEQUENCE [LARGE SCALE GENOMIC DNA]</scope>
    <source>
        <strain evidence="10 11">208</strain>
    </source>
</reference>
<feature type="DNA-binding region" description="OmpR/PhoB-type" evidence="7">
    <location>
        <begin position="129"/>
        <end position="226"/>
    </location>
</feature>
<dbReference type="PROSITE" id="PS50110">
    <property type="entry name" value="RESPONSE_REGULATORY"/>
    <property type="match status" value="1"/>
</dbReference>
<dbReference type="InterPro" id="IPR036388">
    <property type="entry name" value="WH-like_DNA-bd_sf"/>
</dbReference>
<evidence type="ECO:0000256" key="6">
    <source>
        <dbReference type="PROSITE-ProRule" id="PRU00169"/>
    </source>
</evidence>
<gene>
    <name evidence="10" type="ORF">PAUR_b0533</name>
</gene>
<keyword evidence="11" id="KW-1185">Reference proteome</keyword>
<dbReference type="InterPro" id="IPR001867">
    <property type="entry name" value="OmpR/PhoB-type_DNA-bd"/>
</dbReference>
<dbReference type="Gene3D" id="1.10.10.10">
    <property type="entry name" value="Winged helix-like DNA-binding domain superfamily/Winged helix DNA-binding domain"/>
    <property type="match status" value="1"/>
</dbReference>
<keyword evidence="1 6" id="KW-0597">Phosphoprotein</keyword>
<evidence type="ECO:0008006" key="12">
    <source>
        <dbReference type="Google" id="ProtNLM"/>
    </source>
</evidence>
<dbReference type="InterPro" id="IPR039420">
    <property type="entry name" value="WalR-like"/>
</dbReference>
<evidence type="ECO:0000256" key="2">
    <source>
        <dbReference type="ARBA" id="ARBA00023012"/>
    </source>
</evidence>
<feature type="modified residue" description="4-aspartylphosphate" evidence="6">
    <location>
        <position position="55"/>
    </location>
</feature>
<evidence type="ECO:0000259" key="9">
    <source>
        <dbReference type="PROSITE" id="PS51755"/>
    </source>
</evidence>
<dbReference type="CDD" id="cd17574">
    <property type="entry name" value="REC_OmpR"/>
    <property type="match status" value="1"/>
</dbReference>
<dbReference type="InterPro" id="IPR011006">
    <property type="entry name" value="CheY-like_superfamily"/>
</dbReference>
<proteinExistence type="predicted"/>
<evidence type="ECO:0000256" key="7">
    <source>
        <dbReference type="PROSITE-ProRule" id="PRU01091"/>
    </source>
</evidence>
<dbReference type="PROSITE" id="PS51755">
    <property type="entry name" value="OMPR_PHOB"/>
    <property type="match status" value="1"/>
</dbReference>
<protein>
    <recommendedName>
        <fullName evidence="12">DNA-binding response regulator</fullName>
    </recommendedName>
</protein>
<keyword evidence="3" id="KW-0805">Transcription regulation</keyword>
<dbReference type="SUPFAM" id="SSF46894">
    <property type="entry name" value="C-terminal effector domain of the bipartite response regulators"/>
    <property type="match status" value="1"/>
</dbReference>
<dbReference type="Gene3D" id="3.40.50.2300">
    <property type="match status" value="1"/>
</dbReference>
<keyword evidence="4 7" id="KW-0238">DNA-binding</keyword>
<dbReference type="EMBL" id="AQGV01000015">
    <property type="protein sequence ID" value="MBE0370483.1"/>
    <property type="molecule type" value="Genomic_DNA"/>
</dbReference>
<evidence type="ECO:0000256" key="1">
    <source>
        <dbReference type="ARBA" id="ARBA00022553"/>
    </source>
</evidence>
<feature type="domain" description="OmpR/PhoB-type" evidence="9">
    <location>
        <begin position="129"/>
        <end position="226"/>
    </location>
</feature>
<comment type="caution">
    <text evidence="10">The sequence shown here is derived from an EMBL/GenBank/DDBJ whole genome shotgun (WGS) entry which is preliminary data.</text>
</comment>
<evidence type="ECO:0000313" key="11">
    <source>
        <dbReference type="Proteomes" id="UP000615755"/>
    </source>
</evidence>
<keyword evidence="2" id="KW-0902">Two-component regulatory system</keyword>
<dbReference type="Gene3D" id="6.10.250.690">
    <property type="match status" value="1"/>
</dbReference>
<name>A0ABR9EHK2_9GAMM</name>
<evidence type="ECO:0000259" key="8">
    <source>
        <dbReference type="PROSITE" id="PS50110"/>
    </source>
</evidence>
<dbReference type="PANTHER" id="PTHR48111:SF22">
    <property type="entry name" value="REGULATOR OF RPOS"/>
    <property type="match status" value="1"/>
</dbReference>
<evidence type="ECO:0000256" key="5">
    <source>
        <dbReference type="ARBA" id="ARBA00023163"/>
    </source>
</evidence>
<evidence type="ECO:0000256" key="3">
    <source>
        <dbReference type="ARBA" id="ARBA00023015"/>
    </source>
</evidence>
<dbReference type="PANTHER" id="PTHR48111">
    <property type="entry name" value="REGULATOR OF RPOS"/>
    <property type="match status" value="1"/>
</dbReference>
<dbReference type="SUPFAM" id="SSF52172">
    <property type="entry name" value="CheY-like"/>
    <property type="match status" value="1"/>
</dbReference>
<dbReference type="Pfam" id="PF00486">
    <property type="entry name" value="Trans_reg_C"/>
    <property type="match status" value="1"/>
</dbReference>